<dbReference type="EMBL" id="FWWT01000005">
    <property type="protein sequence ID" value="SMB79674.1"/>
    <property type="molecule type" value="Genomic_DNA"/>
</dbReference>
<reference evidence="2 3" key="1">
    <citation type="submission" date="2017-04" db="EMBL/GenBank/DDBJ databases">
        <authorList>
            <person name="Afonso C.L."/>
            <person name="Miller P.J."/>
            <person name="Scott M.A."/>
            <person name="Spackman E."/>
            <person name="Goraichik I."/>
            <person name="Dimitrov K.M."/>
            <person name="Suarez D.L."/>
            <person name="Swayne D.E."/>
        </authorList>
    </citation>
    <scope>NUCLEOTIDE SEQUENCE [LARGE SCALE GENOMIC DNA]</scope>
    <source>
        <strain evidence="2 3">DSM 11270</strain>
    </source>
</reference>
<proteinExistence type="predicted"/>
<sequence length="251" mass="28413">MKKTIIVLLSVIVLCSFSVVGFAYQETNGIVLDGQEIDLDVKPIIKEGRTLVPARALLEELGLKVSWDEKSRTVVGENTDHKIELNIDKEYDNKYNNIDLSLDVPASIIKGRTLVPVRIVSELLGLNVSWDWNSSKVIINTDVKSPVISLDEAHNILVKLAKTSEDEKFIYMPFNSYASDDKAISKNTYIFGIMVTFIADGEQDGYIYDSNYCVDKNTGYIYEYYPNGEFIYSDKNSTDAPSEEYRNPKYN</sequence>
<dbReference type="InterPro" id="IPR036582">
    <property type="entry name" value="Mao_N_sf"/>
</dbReference>
<dbReference type="Gene3D" id="3.30.457.10">
    <property type="entry name" value="Copper amine oxidase-like, N-terminal domain"/>
    <property type="match status" value="2"/>
</dbReference>
<dbReference type="STRING" id="656914.SAMN00017405_0788"/>
<dbReference type="SUPFAM" id="SSF55383">
    <property type="entry name" value="Copper amine oxidase, domain N"/>
    <property type="match status" value="1"/>
</dbReference>
<keyword evidence="3" id="KW-1185">Reference proteome</keyword>
<dbReference type="RefSeq" id="WP_242941894.1">
    <property type="nucleotide sequence ID" value="NZ_FWWT01000005.1"/>
</dbReference>
<dbReference type="AlphaFoldDB" id="A0A1W1UFW1"/>
<dbReference type="Proteomes" id="UP000192731">
    <property type="component" value="Unassembled WGS sequence"/>
</dbReference>
<dbReference type="Pfam" id="PF07833">
    <property type="entry name" value="Cu_amine_oxidN1"/>
    <property type="match status" value="1"/>
</dbReference>
<gene>
    <name evidence="2" type="ORF">SAMN00017405_0788</name>
</gene>
<accession>A0A1W1UFW1</accession>
<protein>
    <submittedName>
        <fullName evidence="2">Copper amine oxidase N-terminal domain-containing protein</fullName>
    </submittedName>
</protein>
<feature type="domain" description="Copper amine oxidase-like N-terminal" evidence="1">
    <location>
        <begin position="31"/>
        <end position="139"/>
    </location>
</feature>
<name>A0A1W1UFW1_DESTI</name>
<organism evidence="2 3">
    <name type="scientific">Desulfonispora thiosulfatigenes DSM 11270</name>
    <dbReference type="NCBI Taxonomy" id="656914"/>
    <lineage>
        <taxon>Bacteria</taxon>
        <taxon>Bacillati</taxon>
        <taxon>Bacillota</taxon>
        <taxon>Clostridia</taxon>
        <taxon>Eubacteriales</taxon>
        <taxon>Peptococcaceae</taxon>
        <taxon>Desulfonispora</taxon>
    </lineage>
</organism>
<evidence type="ECO:0000313" key="2">
    <source>
        <dbReference type="EMBL" id="SMB79674.1"/>
    </source>
</evidence>
<evidence type="ECO:0000313" key="3">
    <source>
        <dbReference type="Proteomes" id="UP000192731"/>
    </source>
</evidence>
<dbReference type="InterPro" id="IPR012854">
    <property type="entry name" value="Cu_amine_oxidase-like_N"/>
</dbReference>
<evidence type="ECO:0000259" key="1">
    <source>
        <dbReference type="Pfam" id="PF07833"/>
    </source>
</evidence>